<evidence type="ECO:0000313" key="3">
    <source>
        <dbReference type="Proteomes" id="UP000077202"/>
    </source>
</evidence>
<evidence type="ECO:0000313" key="2">
    <source>
        <dbReference type="EMBL" id="OAE19047.1"/>
    </source>
</evidence>
<feature type="region of interest" description="Disordered" evidence="1">
    <location>
        <begin position="108"/>
        <end position="159"/>
    </location>
</feature>
<feature type="compositionally biased region" description="Basic residues" evidence="1">
    <location>
        <begin position="17"/>
        <end position="28"/>
    </location>
</feature>
<feature type="compositionally biased region" description="Gly residues" evidence="1">
    <location>
        <begin position="122"/>
        <end position="136"/>
    </location>
</feature>
<keyword evidence="3" id="KW-1185">Reference proteome</keyword>
<reference evidence="2" key="1">
    <citation type="submission" date="2016-03" db="EMBL/GenBank/DDBJ databases">
        <title>Mechanisms controlling the formation of the plant cell surface in tip-growing cells are functionally conserved among land plants.</title>
        <authorList>
            <person name="Honkanen S."/>
            <person name="Jones V.A."/>
            <person name="Morieri G."/>
            <person name="Champion C."/>
            <person name="Hetherington A.J."/>
            <person name="Kelly S."/>
            <person name="Saint-Marcoux D."/>
            <person name="Proust H."/>
            <person name="Prescott H."/>
            <person name="Dolan L."/>
        </authorList>
    </citation>
    <scope>NUCLEOTIDE SEQUENCE [LARGE SCALE GENOMIC DNA]</scope>
    <source>
        <tissue evidence="2">Whole gametophyte</tissue>
    </source>
</reference>
<evidence type="ECO:0000256" key="1">
    <source>
        <dbReference type="SAM" id="MobiDB-lite"/>
    </source>
</evidence>
<organism evidence="2 3">
    <name type="scientific">Marchantia polymorpha subsp. ruderalis</name>
    <dbReference type="NCBI Taxonomy" id="1480154"/>
    <lineage>
        <taxon>Eukaryota</taxon>
        <taxon>Viridiplantae</taxon>
        <taxon>Streptophyta</taxon>
        <taxon>Embryophyta</taxon>
        <taxon>Marchantiophyta</taxon>
        <taxon>Marchantiopsida</taxon>
        <taxon>Marchantiidae</taxon>
        <taxon>Marchantiales</taxon>
        <taxon>Marchantiaceae</taxon>
        <taxon>Marchantia</taxon>
    </lineage>
</organism>
<name>A0A176VEN7_MARPO</name>
<dbReference type="EMBL" id="LVLJ01003949">
    <property type="protein sequence ID" value="OAE19047.1"/>
    <property type="molecule type" value="Genomic_DNA"/>
</dbReference>
<sequence length="159" mass="16944">MGAFPAWRSGTEEVKGGRRRSCRGRRRAGGSGGVKKATGLARTRGASATGEVVIGGEEHVRVVGLFVRSKRPGELLRSGGWGGWTDEDEDEDEVGLVRRSLGLMHMARSGTRMGEGTTIRRSGGGGGGGGDAGGGVDNYVQRSRRKRRTMRDRAGREFL</sequence>
<protein>
    <submittedName>
        <fullName evidence="2">Uncharacterized protein</fullName>
    </submittedName>
</protein>
<accession>A0A176VEN7</accession>
<dbReference type="AlphaFoldDB" id="A0A176VEN7"/>
<proteinExistence type="predicted"/>
<dbReference type="Proteomes" id="UP000077202">
    <property type="component" value="Unassembled WGS sequence"/>
</dbReference>
<feature type="region of interest" description="Disordered" evidence="1">
    <location>
        <begin position="1"/>
        <end position="44"/>
    </location>
</feature>
<gene>
    <name evidence="2" type="ORF">AXG93_2839s1430</name>
</gene>
<comment type="caution">
    <text evidence="2">The sequence shown here is derived from an EMBL/GenBank/DDBJ whole genome shotgun (WGS) entry which is preliminary data.</text>
</comment>